<sequence length="487" mass="54744">MLSRRHLCVSGSAAALLAIPFLLWQFVSLSQLYDIPLPRLWESPSCPTIRPTVAVNTLAIPQRRHNVAIASTFDDHHNVYLSLVWTLQRVMDRSPSGGALQVYAPVPFKFGFQEIVDTLQLYRGEVRNPSALIDDINSNKGAEGIDIVVLGTCEVDLHNAWAKDLLAAWDARDAAHKFMLVCMVHNIQSASWQDSITDWAQRGAIRILPISEHVATAFRRSFLASADSPDAVIRSAGYEHIRIDVHIPIFDLPRAVNFKPSRTLSDAVIQGTFSLTRGDYIEFFAELKESLARNSKVWGYLPQTVDSAPYAVDTTLRDPPFRLFIIGSGELTVPQELKNIVSLHMGLNYTDFYALMHTMDICVPAFAPKDGYYDVQASSTIAMAVECNVPILVTERIKEAYIYINDDRPAVTRPAAMREVEALRALRTNDARYFLNRTGIARDSPTARAAEDMLDLGWARSEDDFRSFKQDIWDANDRVAERLLRDM</sequence>
<organism evidence="1 2">
    <name type="scientific">Mycena rosella</name>
    <name type="common">Pink bonnet</name>
    <name type="synonym">Agaricus rosellus</name>
    <dbReference type="NCBI Taxonomy" id="1033263"/>
    <lineage>
        <taxon>Eukaryota</taxon>
        <taxon>Fungi</taxon>
        <taxon>Dikarya</taxon>
        <taxon>Basidiomycota</taxon>
        <taxon>Agaricomycotina</taxon>
        <taxon>Agaricomycetes</taxon>
        <taxon>Agaricomycetidae</taxon>
        <taxon>Agaricales</taxon>
        <taxon>Marasmiineae</taxon>
        <taxon>Mycenaceae</taxon>
        <taxon>Mycena</taxon>
    </lineage>
</organism>
<dbReference type="EMBL" id="JARKIE010000057">
    <property type="protein sequence ID" value="KAJ7691577.1"/>
    <property type="molecule type" value="Genomic_DNA"/>
</dbReference>
<reference evidence="1" key="1">
    <citation type="submission" date="2023-03" db="EMBL/GenBank/DDBJ databases">
        <title>Massive genome expansion in bonnet fungi (Mycena s.s.) driven by repeated elements and novel gene families across ecological guilds.</title>
        <authorList>
            <consortium name="Lawrence Berkeley National Laboratory"/>
            <person name="Harder C.B."/>
            <person name="Miyauchi S."/>
            <person name="Viragh M."/>
            <person name="Kuo A."/>
            <person name="Thoen E."/>
            <person name="Andreopoulos B."/>
            <person name="Lu D."/>
            <person name="Skrede I."/>
            <person name="Drula E."/>
            <person name="Henrissat B."/>
            <person name="Morin E."/>
            <person name="Kohler A."/>
            <person name="Barry K."/>
            <person name="LaButti K."/>
            <person name="Morin E."/>
            <person name="Salamov A."/>
            <person name="Lipzen A."/>
            <person name="Mereny Z."/>
            <person name="Hegedus B."/>
            <person name="Baldrian P."/>
            <person name="Stursova M."/>
            <person name="Weitz H."/>
            <person name="Taylor A."/>
            <person name="Grigoriev I.V."/>
            <person name="Nagy L.G."/>
            <person name="Martin F."/>
            <person name="Kauserud H."/>
        </authorList>
    </citation>
    <scope>NUCLEOTIDE SEQUENCE</scope>
    <source>
        <strain evidence="1">CBHHK067</strain>
    </source>
</reference>
<protein>
    <submittedName>
        <fullName evidence="1">Uncharacterized protein</fullName>
    </submittedName>
</protein>
<comment type="caution">
    <text evidence="1">The sequence shown here is derived from an EMBL/GenBank/DDBJ whole genome shotgun (WGS) entry which is preliminary data.</text>
</comment>
<dbReference type="AlphaFoldDB" id="A0AAD7DKD1"/>
<keyword evidence="2" id="KW-1185">Reference proteome</keyword>
<accession>A0AAD7DKD1</accession>
<dbReference type="Proteomes" id="UP001221757">
    <property type="component" value="Unassembled WGS sequence"/>
</dbReference>
<gene>
    <name evidence="1" type="ORF">B0H17DRAFT_934873</name>
</gene>
<evidence type="ECO:0000313" key="1">
    <source>
        <dbReference type="EMBL" id="KAJ7691577.1"/>
    </source>
</evidence>
<proteinExistence type="predicted"/>
<name>A0AAD7DKD1_MYCRO</name>
<evidence type="ECO:0000313" key="2">
    <source>
        <dbReference type="Proteomes" id="UP001221757"/>
    </source>
</evidence>